<dbReference type="SUPFAM" id="SSF48726">
    <property type="entry name" value="Immunoglobulin"/>
    <property type="match status" value="1"/>
</dbReference>
<evidence type="ECO:0000256" key="1">
    <source>
        <dbReference type="ARBA" id="ARBA00004370"/>
    </source>
</evidence>
<reference evidence="7" key="1">
    <citation type="submission" date="2020-04" db="EMBL/GenBank/DDBJ databases">
        <authorList>
            <person name="Alioto T."/>
            <person name="Alioto T."/>
            <person name="Gomez Garrido J."/>
        </authorList>
    </citation>
    <scope>NUCLEOTIDE SEQUENCE</scope>
    <source>
        <strain evidence="7">A484AB</strain>
    </source>
</reference>
<comment type="subcellular location">
    <subcellularLocation>
        <location evidence="1">Membrane</location>
    </subcellularLocation>
</comment>
<name>A0A6S7GG31_PARCT</name>
<dbReference type="InterPro" id="IPR036179">
    <property type="entry name" value="Ig-like_dom_sf"/>
</dbReference>
<keyword evidence="4" id="KW-0732">Signal</keyword>
<evidence type="ECO:0000256" key="4">
    <source>
        <dbReference type="ARBA" id="ARBA00022729"/>
    </source>
</evidence>
<dbReference type="PANTHER" id="PTHR24365:SF541">
    <property type="entry name" value="PROTEIN TOLL-RELATED"/>
    <property type="match status" value="1"/>
</dbReference>
<comment type="caution">
    <text evidence="7">The sequence shown here is derived from an EMBL/GenBank/DDBJ whole genome shotgun (WGS) entry which is preliminary data.</text>
</comment>
<dbReference type="GO" id="GO:0038023">
    <property type="term" value="F:signaling receptor activity"/>
    <property type="evidence" value="ECO:0007669"/>
    <property type="project" value="TreeGrafter"/>
</dbReference>
<keyword evidence="8" id="KW-1185">Reference proteome</keyword>
<comment type="similarity">
    <text evidence="2">Belongs to the interleukin-1 receptor family.</text>
</comment>
<proteinExistence type="inferred from homology"/>
<dbReference type="InterPro" id="IPR013783">
    <property type="entry name" value="Ig-like_fold"/>
</dbReference>
<dbReference type="SUPFAM" id="SSF52200">
    <property type="entry name" value="Toll/Interleukin receptor TIR domain"/>
    <property type="match status" value="1"/>
</dbReference>
<protein>
    <submittedName>
        <fullName evidence="7">Toll-receptor-related 1</fullName>
    </submittedName>
</protein>
<evidence type="ECO:0000256" key="3">
    <source>
        <dbReference type="ARBA" id="ARBA00022692"/>
    </source>
</evidence>
<organism evidence="7 8">
    <name type="scientific">Paramuricea clavata</name>
    <name type="common">Red gorgonian</name>
    <name type="synonym">Violescent sea-whip</name>
    <dbReference type="NCBI Taxonomy" id="317549"/>
    <lineage>
        <taxon>Eukaryota</taxon>
        <taxon>Metazoa</taxon>
        <taxon>Cnidaria</taxon>
        <taxon>Anthozoa</taxon>
        <taxon>Octocorallia</taxon>
        <taxon>Malacalcyonacea</taxon>
        <taxon>Plexauridae</taxon>
        <taxon>Paramuricea</taxon>
    </lineage>
</organism>
<dbReference type="GO" id="GO:0007165">
    <property type="term" value="P:signal transduction"/>
    <property type="evidence" value="ECO:0007669"/>
    <property type="project" value="InterPro"/>
</dbReference>
<gene>
    <name evidence="7" type="ORF">PACLA_8A042032</name>
</gene>
<dbReference type="Pfam" id="PF13676">
    <property type="entry name" value="TIR_2"/>
    <property type="match status" value="1"/>
</dbReference>
<evidence type="ECO:0000256" key="5">
    <source>
        <dbReference type="ARBA" id="ARBA00022989"/>
    </source>
</evidence>
<dbReference type="InterPro" id="IPR007110">
    <property type="entry name" value="Ig-like_dom"/>
</dbReference>
<dbReference type="AlphaFoldDB" id="A0A6S7GG31"/>
<dbReference type="SMART" id="SM00255">
    <property type="entry name" value="TIR"/>
    <property type="match status" value="1"/>
</dbReference>
<dbReference type="PROSITE" id="PS50835">
    <property type="entry name" value="IG_LIKE"/>
    <property type="match status" value="1"/>
</dbReference>
<evidence type="ECO:0000313" key="7">
    <source>
        <dbReference type="EMBL" id="CAB3990635.1"/>
    </source>
</evidence>
<dbReference type="InterPro" id="IPR035897">
    <property type="entry name" value="Toll_tir_struct_dom_sf"/>
</dbReference>
<evidence type="ECO:0000256" key="6">
    <source>
        <dbReference type="ARBA" id="ARBA00023136"/>
    </source>
</evidence>
<dbReference type="Gene3D" id="2.60.40.10">
    <property type="entry name" value="Immunoglobulins"/>
    <property type="match status" value="1"/>
</dbReference>
<dbReference type="GO" id="GO:0005886">
    <property type="term" value="C:plasma membrane"/>
    <property type="evidence" value="ECO:0007669"/>
    <property type="project" value="TreeGrafter"/>
</dbReference>
<dbReference type="Pfam" id="PF13927">
    <property type="entry name" value="Ig_3"/>
    <property type="match status" value="1"/>
</dbReference>
<keyword evidence="6" id="KW-0472">Membrane</keyword>
<sequence>MKFIVTFTRHVDMLNFSELVAIILIIMLADAATGSKTTSDIKLEGSISEHDVVIGSNVNLTCAAFWSPKKSCNIMWIKNSKRLDEKMKHGRLQWLLGKQISFTRRCSVAKFMIRNFSSNDAGKYECLSIDKITSFQTDSEEGSIIQINAVTCYQGFYCPKTKTKSVPKRCPTGTFSLYKNATSIKDCLPCPADKSKREHWKRRMETKIVAMFQTNCHSSSLIQGKTSNLSSGAKVAIIVLPAIATLVFVMGVLYAFRRRKAMIKYREKLLNSFKDVDYDPLKVPRSKDVFVCYSSKNREWVHEILFPKLKSQNFKVFIDFVDFEIGKTIDDNIVKGIYGSRKTLFILSKDSLKSLYARKELYHALAAGKTGHQVLVILYEKCKAPAEIAGIVYLDWTDEKNRDRFWERLYNAIRRPLPNETVHV</sequence>
<dbReference type="PANTHER" id="PTHR24365">
    <property type="entry name" value="TOLL-LIKE RECEPTOR"/>
    <property type="match status" value="1"/>
</dbReference>
<dbReference type="InterPro" id="IPR000157">
    <property type="entry name" value="TIR_dom"/>
</dbReference>
<dbReference type="Gene3D" id="3.40.50.10140">
    <property type="entry name" value="Toll/interleukin-1 receptor homology (TIR) domain"/>
    <property type="match status" value="1"/>
</dbReference>
<accession>A0A6S7GG31</accession>
<keyword evidence="3" id="KW-0812">Transmembrane</keyword>
<evidence type="ECO:0000256" key="2">
    <source>
        <dbReference type="ARBA" id="ARBA00009752"/>
    </source>
</evidence>
<keyword evidence="5" id="KW-1133">Transmembrane helix</keyword>
<dbReference type="EMBL" id="CACRXK020001696">
    <property type="protein sequence ID" value="CAB3990635.1"/>
    <property type="molecule type" value="Genomic_DNA"/>
</dbReference>
<evidence type="ECO:0000313" key="8">
    <source>
        <dbReference type="Proteomes" id="UP001152795"/>
    </source>
</evidence>
<dbReference type="OrthoDB" id="5966846at2759"/>
<dbReference type="Proteomes" id="UP001152795">
    <property type="component" value="Unassembled WGS sequence"/>
</dbReference>
<dbReference type="PROSITE" id="PS50104">
    <property type="entry name" value="TIR"/>
    <property type="match status" value="1"/>
</dbReference>